<accession>A0A8X6R7M4</accession>
<dbReference type="Proteomes" id="UP000887159">
    <property type="component" value="Unassembled WGS sequence"/>
</dbReference>
<dbReference type="AlphaFoldDB" id="A0A8X6R7M4"/>
<sequence length="206" mass="23588">MSRRKVFHTTKEALEYMFSKEMESDIIALPPDVDELTDEEYFDDDELTTPSVKRDLLACIPLIPSHLRRQWCQARAHWRSIVFPDESRFCLGASDGCVLVRKRSGEGLKPNWLRLRYSGPTPGVIVREEMSYDSRCNLVVIPNTLTANVYVSLVIQTAVLPFMNSLREGFPNRIAVTLTSMLKRRKCSTEILHVISACKITRRISP</sequence>
<dbReference type="InterPro" id="IPR036397">
    <property type="entry name" value="RNaseH_sf"/>
</dbReference>
<dbReference type="Gene3D" id="3.30.420.10">
    <property type="entry name" value="Ribonuclease H-like superfamily/Ribonuclease H"/>
    <property type="match status" value="1"/>
</dbReference>
<dbReference type="GO" id="GO:0003676">
    <property type="term" value="F:nucleic acid binding"/>
    <property type="evidence" value="ECO:0007669"/>
    <property type="project" value="InterPro"/>
</dbReference>
<comment type="caution">
    <text evidence="1">The sequence shown here is derived from an EMBL/GenBank/DDBJ whole genome shotgun (WGS) entry which is preliminary data.</text>
</comment>
<name>A0A8X6R7M4_TRICX</name>
<proteinExistence type="predicted"/>
<keyword evidence="2" id="KW-1185">Reference proteome</keyword>
<dbReference type="EMBL" id="BMAU01021084">
    <property type="protein sequence ID" value="GFX89903.1"/>
    <property type="molecule type" value="Genomic_DNA"/>
</dbReference>
<organism evidence="1 2">
    <name type="scientific">Trichonephila clavipes</name>
    <name type="common">Golden silk orbweaver</name>
    <name type="synonym">Nephila clavipes</name>
    <dbReference type="NCBI Taxonomy" id="2585209"/>
    <lineage>
        <taxon>Eukaryota</taxon>
        <taxon>Metazoa</taxon>
        <taxon>Ecdysozoa</taxon>
        <taxon>Arthropoda</taxon>
        <taxon>Chelicerata</taxon>
        <taxon>Arachnida</taxon>
        <taxon>Araneae</taxon>
        <taxon>Araneomorphae</taxon>
        <taxon>Entelegynae</taxon>
        <taxon>Araneoidea</taxon>
        <taxon>Nephilidae</taxon>
        <taxon>Trichonephila</taxon>
    </lineage>
</organism>
<reference evidence="1" key="1">
    <citation type="submission" date="2020-08" db="EMBL/GenBank/DDBJ databases">
        <title>Multicomponent nature underlies the extraordinary mechanical properties of spider dragline silk.</title>
        <authorList>
            <person name="Kono N."/>
            <person name="Nakamura H."/>
            <person name="Mori M."/>
            <person name="Yoshida Y."/>
            <person name="Ohtoshi R."/>
            <person name="Malay A.D."/>
            <person name="Moran D.A.P."/>
            <person name="Tomita M."/>
            <person name="Numata K."/>
            <person name="Arakawa K."/>
        </authorList>
    </citation>
    <scope>NUCLEOTIDE SEQUENCE</scope>
</reference>
<evidence type="ECO:0000313" key="1">
    <source>
        <dbReference type="EMBL" id="GFX89903.1"/>
    </source>
</evidence>
<evidence type="ECO:0000313" key="2">
    <source>
        <dbReference type="Proteomes" id="UP000887159"/>
    </source>
</evidence>
<protein>
    <submittedName>
        <fullName evidence="1">HTH_Tnp_Tc3_2 domain-containing protein</fullName>
    </submittedName>
</protein>
<gene>
    <name evidence="1" type="primary">AVEN_270571_1</name>
    <name evidence="1" type="ORF">TNCV_1535501</name>
</gene>